<name>A0ABP7VPI4_9ACTN</name>
<keyword evidence="4" id="KW-1185">Reference proteome</keyword>
<comment type="caution">
    <text evidence="3">The sequence shown here is derived from an EMBL/GenBank/DDBJ whole genome shotgun (WGS) entry which is preliminary data.</text>
</comment>
<organism evidence="3 4">
    <name type="scientific">Streptomyces shaanxiensis</name>
    <dbReference type="NCBI Taxonomy" id="653357"/>
    <lineage>
        <taxon>Bacteria</taxon>
        <taxon>Bacillati</taxon>
        <taxon>Actinomycetota</taxon>
        <taxon>Actinomycetes</taxon>
        <taxon>Kitasatosporales</taxon>
        <taxon>Streptomycetaceae</taxon>
        <taxon>Streptomyces</taxon>
    </lineage>
</organism>
<feature type="domain" description="Thioesterase" evidence="2">
    <location>
        <begin position="25"/>
        <end position="249"/>
    </location>
</feature>
<dbReference type="Pfam" id="PF00975">
    <property type="entry name" value="Thioesterase"/>
    <property type="match status" value="1"/>
</dbReference>
<gene>
    <name evidence="3" type="ORF">GCM10022233_55360</name>
</gene>
<dbReference type="Proteomes" id="UP001499984">
    <property type="component" value="Unassembled WGS sequence"/>
</dbReference>
<dbReference type="GO" id="GO:0016787">
    <property type="term" value="F:hydrolase activity"/>
    <property type="evidence" value="ECO:0007669"/>
    <property type="project" value="UniProtKB-KW"/>
</dbReference>
<reference evidence="4" key="1">
    <citation type="journal article" date="2019" name="Int. J. Syst. Evol. Microbiol.">
        <title>The Global Catalogue of Microorganisms (GCM) 10K type strain sequencing project: providing services to taxonomists for standard genome sequencing and annotation.</title>
        <authorList>
            <consortium name="The Broad Institute Genomics Platform"/>
            <consortium name="The Broad Institute Genome Sequencing Center for Infectious Disease"/>
            <person name="Wu L."/>
            <person name="Ma J."/>
        </authorList>
    </citation>
    <scope>NUCLEOTIDE SEQUENCE [LARGE SCALE GENOMIC DNA]</scope>
    <source>
        <strain evidence="4">JCM 16925</strain>
    </source>
</reference>
<dbReference type="SUPFAM" id="SSF53474">
    <property type="entry name" value="alpha/beta-Hydrolases"/>
    <property type="match status" value="1"/>
</dbReference>
<evidence type="ECO:0000256" key="1">
    <source>
        <dbReference type="ARBA" id="ARBA00007169"/>
    </source>
</evidence>
<keyword evidence="3" id="KW-0378">Hydrolase</keyword>
<dbReference type="PANTHER" id="PTHR11487">
    <property type="entry name" value="THIOESTERASE"/>
    <property type="match status" value="1"/>
</dbReference>
<dbReference type="InterPro" id="IPR012223">
    <property type="entry name" value="TEII"/>
</dbReference>
<comment type="similarity">
    <text evidence="1">Belongs to the thioesterase family.</text>
</comment>
<dbReference type="Gene3D" id="3.40.50.1820">
    <property type="entry name" value="alpha/beta hydrolase"/>
    <property type="match status" value="1"/>
</dbReference>
<dbReference type="InterPro" id="IPR029058">
    <property type="entry name" value="AB_hydrolase_fold"/>
</dbReference>
<dbReference type="InterPro" id="IPR001031">
    <property type="entry name" value="Thioesterase"/>
</dbReference>
<evidence type="ECO:0000259" key="2">
    <source>
        <dbReference type="Pfam" id="PF00975"/>
    </source>
</evidence>
<dbReference type="EMBL" id="BAAAZY010000012">
    <property type="protein sequence ID" value="GAA4071448.1"/>
    <property type="molecule type" value="Genomic_DNA"/>
</dbReference>
<evidence type="ECO:0000313" key="3">
    <source>
        <dbReference type="EMBL" id="GAA4071448.1"/>
    </source>
</evidence>
<protein>
    <submittedName>
        <fullName evidence="3">Alpha/beta fold hydrolase</fullName>
    </submittedName>
</protein>
<proteinExistence type="inferred from homology"/>
<dbReference type="PANTHER" id="PTHR11487:SF0">
    <property type="entry name" value="S-ACYL FATTY ACID SYNTHASE THIOESTERASE, MEDIUM CHAIN"/>
    <property type="match status" value="1"/>
</dbReference>
<evidence type="ECO:0000313" key="4">
    <source>
        <dbReference type="Proteomes" id="UP001499984"/>
    </source>
</evidence>
<sequence length="253" mass="27981">MGDMTTQDIRTRWFRGVSEPGAKVRLVCFPHAGGAAVSFRDWATLTPPEIEVVSVQYPGRQDRLGDPCPTTMEELADAITTALLHEPSDGLPLALFGHSMGSSVAYEVARRLQDVPGRTLTRLIVSGRPRPRLPQELAPRPAPTDSEILDYVRRLDPEGAALYDHPELRPVIMPALRADFRILAAYRPAHLHRLGIPVTACGGDRDPMCPVETLSSWSDVTTEGLDVRAFPGNHFYLNPRKEELLAFLTSRLV</sequence>
<accession>A0ABP7VPI4</accession>